<feature type="region of interest" description="Disordered" evidence="2">
    <location>
        <begin position="913"/>
        <end position="934"/>
    </location>
</feature>
<organism evidence="4 5">
    <name type="scientific">Callorhinus ursinus</name>
    <name type="common">Northern fur seal</name>
    <dbReference type="NCBI Taxonomy" id="34884"/>
    <lineage>
        <taxon>Eukaryota</taxon>
        <taxon>Metazoa</taxon>
        <taxon>Chordata</taxon>
        <taxon>Craniata</taxon>
        <taxon>Vertebrata</taxon>
        <taxon>Euteleostomi</taxon>
        <taxon>Mammalia</taxon>
        <taxon>Eutheria</taxon>
        <taxon>Laurasiatheria</taxon>
        <taxon>Carnivora</taxon>
        <taxon>Caniformia</taxon>
        <taxon>Pinnipedia</taxon>
        <taxon>Otariidae</taxon>
        <taxon>Callorhinus</taxon>
    </lineage>
</organism>
<feature type="compositionally biased region" description="Polar residues" evidence="2">
    <location>
        <begin position="116"/>
        <end position="132"/>
    </location>
</feature>
<feature type="compositionally biased region" description="Acidic residues" evidence="2">
    <location>
        <begin position="1869"/>
        <end position="1885"/>
    </location>
</feature>
<protein>
    <submittedName>
        <fullName evidence="5">Pericentriolar material 1 protein isoform X12</fullName>
    </submittedName>
</protein>
<feature type="region of interest" description="Disordered" evidence="2">
    <location>
        <begin position="284"/>
        <end position="308"/>
    </location>
</feature>
<feature type="coiled-coil region" evidence="1">
    <location>
        <begin position="698"/>
        <end position="728"/>
    </location>
</feature>
<dbReference type="GO" id="GO:0071539">
    <property type="term" value="P:protein localization to centrosome"/>
    <property type="evidence" value="ECO:0007669"/>
    <property type="project" value="InterPro"/>
</dbReference>
<feature type="region of interest" description="Disordered" evidence="2">
    <location>
        <begin position="733"/>
        <end position="772"/>
    </location>
</feature>
<dbReference type="PANTHER" id="PTHR14164">
    <property type="entry name" value="PERICENTRIOLAR MATERIAL 1-RELATED"/>
    <property type="match status" value="1"/>
</dbReference>
<dbReference type="GO" id="GO:0034451">
    <property type="term" value="C:centriolar satellite"/>
    <property type="evidence" value="ECO:0007669"/>
    <property type="project" value="TreeGrafter"/>
</dbReference>
<feature type="compositionally biased region" description="Polar residues" evidence="2">
    <location>
        <begin position="919"/>
        <end position="928"/>
    </location>
</feature>
<sequence>MATGGGPFEEGVNDQDLPNWSNEGVDDRLNNMDWGGQQKKANKSSEKNKKKFGVESDKRVTNDISPESSPGVGRRRTKTPHSFPHSRYVTQMSVPEQAELEKLKQRINFSDLDQRSIGSDSQGRATAANNKRQLSENRKPFNFLPMQINTNKSKDAAISPPKREMIGSAQCKELFASALSNDLLQNCQVSEEDGRGEPAMESSQIVSRLVQIRDYITKASSMREDLVEKNERSANVERLTHLIDHLKEQEKSYMKFLQKILARENEEEDVRTIDSAVGSGSVAESTSLNIDVQSEASDTTARDPQQEPMEEIENLKKQHDLLKRMLQQQEQLRALQGRQAALLALQHKAEQAIAVMDDSVVTETTGSLSGVSITSELNEELNDLIQRFHNQLRDSQPPTVPDNRRQAESLSLSREVSQSRNPSVSERLPDEKVQLFSKMKVLQEKKQKMDKLLGELHTLRDQHLNNSSFVPSSASPQRSVDQRSTTSAPSAPIGLAPVVNGESNSFTSSVPYPPASLISQNESENEGHLNPTEKLQKLNEVRKRLNELRELVHYYEQTSDMMTDAVNENTKDEETEESEYESEHENSEPITNIRNPQVAATWNEVNSNSNAQCVSNNREGRSVNSNCEINNRSAANIRALNMPPSLADCHYNREGEQGIHGAQGEDDEEEEEEAEDEGVSGASLTSHRSSLVDEAPEDAEFEQKINRLMAAKQKLRQLQDLVAMVQDDDAADHGVVSTNTSNLDDFYPAEDDNKQNANNTRGNANKTQKDAGINEKAREKFYEAKLQQQQRELKQLQEERKKLIEIQEKIQALQKACPDLQLSATSAGNFPTKKYIPAVTSTPAVNGNETSTSKSGFEPEDSSVVDNELWSEMRRHEMLREELRQRRKQLEALMAEHQRRQGLAETTSPVAVSLRSDGSENLCTPQQSRTEKTMATWGGSTQCALDEEGDEDGYLSEGVVRTDEEEEEEEEDASSSDNFSMYPPNSANHNSYNVKETKNRWKNNRPFSADGNYRPLAKTRQQNISMQRQENLRWVSELSYVEEKEQWQEQINQLKKQLDFSVSICQTLMQDQQTLSCLLQTLLTGPYSVMPSNVASPQVHFIMHQLNQCYTQLTWQQNNVQRLKQMLNELMRQQNQHPEKPGSKERGSSASHPSSPSLFCPFSFPSQPVNLFNLPGFTNISSFAPGMNFSPLFPSNFGDFSQNISTPTEQQQPLAQNSSGKTEYMAFPKPFESTSSIGAEKQRNQKQPEEEVENSRTPWLYDQEGDIEKPFTKTGFPVSVEKTTNSNRKNQLDTSRRRHQFDEESLESFSSMPDPVDPTTVTKTFKTRKASAQASLASKDKTPKSKSKKRHSTQLKSRVKNIGYESASMSSTCEPCKSRNRHSAQTEDPVQAKVFSRKNHEQLEKVIKYSRSTEISSAHARRILQQSNRNACNEAPETGSDFSMFEALRDTIYSEVATLISQNESRPHFLIELFHELQLLNTDYLRQRALYALQDIVSRHISENREKGGENVKSVNSGTWIASNSELTPSESLATTDDETFEKNFERETHKISEQNDADNASVMSVSSNFEPFATDDLGNTVIHLDQALARMREYERMKTEAESSTNRRCTCRILEDGVGAAATSTVTNSEETPIENHGSQQPVNEVSTVPCPRIDTQQLDRQIKAIMKEVIPFLKEHMDEVCSSQLLTSVRRMVLTLTQQNDESKEFVKFFHKQLGSILQDSLAKFAGRKLKDCGEDLLVEISEVLFNELAFFKLMQDLDNNSITVKQRCKRKIEAAGVIQSYAKEAKRILEGDHDSPVGEIDDEDKDKDETETVKQTQTSGMYVDDGPKNVRSDVSDQEEDEESEECPVSINLSKAETQALTNYGSGEDENDDEEIEEFEEGPVDVQTSLQANTEAIEETEHDDQVLQHDFEKSGESKNVSSEQELTTSKGDQDSTPVKPCYLNILENEQPLNSAVQKDSLTTIDSSKQPNPLPLPLTEIETLVPTVKEVKSAQETPESSLAGSPDTESPVLVNDYEAESGNISQKSDEEDFVKVEDLPLKLTIYSEADLRKKMVEEEQKNHLSGEILCEMQVEELAGNSQTLKEPVFTASTLGVDSI</sequence>
<feature type="domain" description="Pericentriolar material 1 protein C-terminal" evidence="3">
    <location>
        <begin position="1439"/>
        <end position="2069"/>
    </location>
</feature>
<dbReference type="PANTHER" id="PTHR14164:SF12">
    <property type="entry name" value="PERICENTRIOLAR MATERIAL 1 PROTEIN"/>
    <property type="match status" value="1"/>
</dbReference>
<feature type="compositionally biased region" description="Polar residues" evidence="2">
    <location>
        <begin position="1919"/>
        <end position="1938"/>
    </location>
</feature>
<dbReference type="CTD" id="5108"/>
<feature type="region of interest" description="Disordered" evidence="2">
    <location>
        <begin position="1791"/>
        <end position="1941"/>
    </location>
</feature>
<evidence type="ECO:0000313" key="5">
    <source>
        <dbReference type="RefSeq" id="XP_025741844.1"/>
    </source>
</evidence>
<feature type="region of interest" description="Disordered" evidence="2">
    <location>
        <begin position="111"/>
        <end position="139"/>
    </location>
</feature>
<dbReference type="GO" id="GO:0034454">
    <property type="term" value="P:microtubule anchoring at centrosome"/>
    <property type="evidence" value="ECO:0007669"/>
    <property type="project" value="InterPro"/>
</dbReference>
<feature type="region of interest" description="Disordered" evidence="2">
    <location>
        <begin position="958"/>
        <end position="1013"/>
    </location>
</feature>
<feature type="compositionally biased region" description="Polar residues" evidence="2">
    <location>
        <begin position="464"/>
        <end position="489"/>
    </location>
</feature>
<feature type="coiled-coil region" evidence="1">
    <location>
        <begin position="1037"/>
        <end position="1064"/>
    </location>
</feature>
<feature type="compositionally biased region" description="Basic and acidic residues" evidence="2">
    <location>
        <begin position="1240"/>
        <end position="1249"/>
    </location>
</feature>
<feature type="compositionally biased region" description="Basic and acidic residues" evidence="2">
    <location>
        <begin position="1905"/>
        <end position="1918"/>
    </location>
</feature>
<feature type="compositionally biased region" description="Acidic residues" evidence="2">
    <location>
        <begin position="963"/>
        <end position="974"/>
    </location>
</feature>
<evidence type="ECO:0000256" key="2">
    <source>
        <dbReference type="SAM" id="MobiDB-lite"/>
    </source>
</evidence>
<feature type="compositionally biased region" description="Polar residues" evidence="2">
    <location>
        <begin position="975"/>
        <end position="994"/>
    </location>
</feature>
<evidence type="ECO:0000313" key="4">
    <source>
        <dbReference type="Proteomes" id="UP000286641"/>
    </source>
</evidence>
<feature type="compositionally biased region" description="Polar residues" evidence="2">
    <location>
        <begin position="1200"/>
        <end position="1221"/>
    </location>
</feature>
<gene>
    <name evidence="5" type="primary">PCM1</name>
</gene>
<evidence type="ECO:0000259" key="3">
    <source>
        <dbReference type="Pfam" id="PF15717"/>
    </source>
</evidence>
<feature type="compositionally biased region" description="Polar residues" evidence="2">
    <location>
        <begin position="755"/>
        <end position="766"/>
    </location>
</feature>
<keyword evidence="4" id="KW-1185">Reference proteome</keyword>
<dbReference type="InterPro" id="IPR024138">
    <property type="entry name" value="Pericentriolar_Pcm1"/>
</dbReference>
<feature type="region of interest" description="Disordered" evidence="2">
    <location>
        <begin position="464"/>
        <end position="496"/>
    </location>
</feature>
<feature type="compositionally biased region" description="Acidic residues" evidence="2">
    <location>
        <begin position="664"/>
        <end position="678"/>
    </location>
</feature>
<dbReference type="Pfam" id="PF15717">
    <property type="entry name" value="PCM1_C"/>
    <property type="match status" value="1"/>
</dbReference>
<keyword evidence="1" id="KW-0175">Coiled coil</keyword>
<feature type="compositionally biased region" description="Basic residues" evidence="2">
    <location>
        <begin position="1344"/>
        <end position="1359"/>
    </location>
</feature>
<feature type="compositionally biased region" description="Polar residues" evidence="2">
    <location>
        <begin position="1995"/>
        <end position="2004"/>
    </location>
</feature>
<dbReference type="Proteomes" id="UP000286641">
    <property type="component" value="Unplaced"/>
</dbReference>
<feature type="region of interest" description="Disordered" evidence="2">
    <location>
        <begin position="657"/>
        <end position="698"/>
    </location>
</feature>
<feature type="compositionally biased region" description="Polar residues" evidence="2">
    <location>
        <begin position="408"/>
        <end position="424"/>
    </location>
</feature>
<feature type="region of interest" description="Disordered" evidence="2">
    <location>
        <begin position="1625"/>
        <end position="1648"/>
    </location>
</feature>
<accession>A0A3Q7Q7Y7</accession>
<feature type="compositionally biased region" description="Polar residues" evidence="2">
    <location>
        <begin position="1853"/>
        <end position="1867"/>
    </location>
</feature>
<dbReference type="InterPro" id="IPR031446">
    <property type="entry name" value="PCM1_C"/>
</dbReference>
<feature type="region of interest" description="Disordered" evidence="2">
    <location>
        <begin position="1133"/>
        <end position="1154"/>
    </location>
</feature>
<feature type="compositionally biased region" description="Polar residues" evidence="2">
    <location>
        <begin position="284"/>
        <end position="299"/>
    </location>
</feature>
<feature type="compositionally biased region" description="Acidic residues" evidence="2">
    <location>
        <begin position="1838"/>
        <end position="1848"/>
    </location>
</feature>
<dbReference type="GO" id="GO:1905515">
    <property type="term" value="P:non-motile cilium assembly"/>
    <property type="evidence" value="ECO:0007669"/>
    <property type="project" value="TreeGrafter"/>
</dbReference>
<feature type="compositionally biased region" description="Basic and acidic residues" evidence="2">
    <location>
        <begin position="1137"/>
        <end position="1147"/>
    </location>
</feature>
<feature type="region of interest" description="Disordered" evidence="2">
    <location>
        <begin position="392"/>
        <end position="431"/>
    </location>
</feature>
<feature type="coiled-coil region" evidence="1">
    <location>
        <begin position="779"/>
        <end position="816"/>
    </location>
</feature>
<proteinExistence type="predicted"/>
<reference evidence="5" key="2">
    <citation type="submission" date="2025-08" db="UniProtKB">
        <authorList>
            <consortium name="RefSeq"/>
        </authorList>
    </citation>
    <scope>IDENTIFICATION</scope>
    <source>
        <tissue evidence="5">Blood</tissue>
    </source>
</reference>
<feature type="compositionally biased region" description="Basic and acidic residues" evidence="2">
    <location>
        <begin position="1828"/>
        <end position="1837"/>
    </location>
</feature>
<name>A0A3Q7Q7Y7_CALUR</name>
<feature type="region of interest" description="Disordered" evidence="2">
    <location>
        <begin position="1"/>
        <end position="93"/>
    </location>
</feature>
<reference key="1">
    <citation type="submission" date="2019-01" db="UniProtKB">
        <authorList>
            <consortium name="RefSeq"/>
        </authorList>
    </citation>
    <scope>IDENTIFICATION</scope>
</reference>
<feature type="region of interest" description="Disordered" evidence="2">
    <location>
        <begin position="841"/>
        <end position="864"/>
    </location>
</feature>
<feature type="coiled-coil region" evidence="1">
    <location>
        <begin position="873"/>
        <end position="900"/>
    </location>
</feature>
<feature type="region of interest" description="Disordered" evidence="2">
    <location>
        <begin position="568"/>
        <end position="592"/>
    </location>
</feature>
<feature type="region of interest" description="Disordered" evidence="2">
    <location>
        <begin position="1200"/>
        <end position="1390"/>
    </location>
</feature>
<feature type="compositionally biased region" description="Acidic residues" evidence="2">
    <location>
        <begin position="571"/>
        <end position="580"/>
    </location>
</feature>
<feature type="compositionally biased region" description="Polar residues" evidence="2">
    <location>
        <begin position="841"/>
        <end position="855"/>
    </location>
</feature>
<feature type="compositionally biased region" description="Basic and acidic residues" evidence="2">
    <location>
        <begin position="43"/>
        <end position="61"/>
    </location>
</feature>
<feature type="region of interest" description="Disordered" evidence="2">
    <location>
        <begin position="1990"/>
        <end position="2012"/>
    </location>
</feature>
<evidence type="ECO:0000256" key="1">
    <source>
        <dbReference type="SAM" id="Coils"/>
    </source>
</evidence>
<dbReference type="RefSeq" id="XP_025741844.1">
    <property type="nucleotide sequence ID" value="XM_025886059.1"/>
</dbReference>
<dbReference type="GO" id="GO:0036064">
    <property type="term" value="C:ciliary basal body"/>
    <property type="evidence" value="ECO:0007669"/>
    <property type="project" value="TreeGrafter"/>
</dbReference>